<evidence type="ECO:0000256" key="1">
    <source>
        <dbReference type="SAM" id="Phobius"/>
    </source>
</evidence>
<feature type="transmembrane region" description="Helical" evidence="1">
    <location>
        <begin position="76"/>
        <end position="95"/>
    </location>
</feature>
<feature type="transmembrane region" description="Helical" evidence="1">
    <location>
        <begin position="345"/>
        <end position="369"/>
    </location>
</feature>
<reference evidence="2 3" key="1">
    <citation type="submission" date="2016-05" db="EMBL/GenBank/DDBJ databases">
        <title>Complete genome sequence of Corynebacterium crudilactis, a new Corynebacterium species isolated from raw cow's milk.</title>
        <authorList>
            <person name="Christian R."/>
            <person name="Zimmermann J."/>
            <person name="Lipski A."/>
            <person name="Kalinowski J."/>
        </authorList>
    </citation>
    <scope>NUCLEOTIDE SEQUENCE [LARGE SCALE GENOMIC DNA]</scope>
    <source>
        <strain evidence="2 3">JZ16</strain>
    </source>
</reference>
<organism evidence="2 3">
    <name type="scientific">Corynebacterium crudilactis</name>
    <dbReference type="NCBI Taxonomy" id="1652495"/>
    <lineage>
        <taxon>Bacteria</taxon>
        <taxon>Bacillati</taxon>
        <taxon>Actinomycetota</taxon>
        <taxon>Actinomycetes</taxon>
        <taxon>Mycobacteriales</taxon>
        <taxon>Corynebacteriaceae</taxon>
        <taxon>Corynebacterium</taxon>
    </lineage>
</organism>
<dbReference type="AlphaFoldDB" id="A0A172QWR6"/>
<evidence type="ECO:0000313" key="3">
    <source>
        <dbReference type="Proteomes" id="UP000076929"/>
    </source>
</evidence>
<keyword evidence="1" id="KW-0812">Transmembrane</keyword>
<proteinExistence type="predicted"/>
<feature type="transmembrane region" description="Helical" evidence="1">
    <location>
        <begin position="503"/>
        <end position="524"/>
    </location>
</feature>
<dbReference type="EMBL" id="CP015622">
    <property type="protein sequence ID" value="ANE05155.1"/>
    <property type="molecule type" value="Genomic_DNA"/>
</dbReference>
<accession>A0A172QWR6</accession>
<dbReference type="RefSeq" id="WP_066569132.1">
    <property type="nucleotide sequence ID" value="NZ_CP015622.1"/>
</dbReference>
<feature type="transmembrane region" description="Helical" evidence="1">
    <location>
        <begin position="462"/>
        <end position="483"/>
    </location>
</feature>
<protein>
    <submittedName>
        <fullName evidence="2">ABC transporter permease</fullName>
    </submittedName>
</protein>
<feature type="transmembrane region" description="Helical" evidence="1">
    <location>
        <begin position="12"/>
        <end position="31"/>
    </location>
</feature>
<feature type="transmembrane region" description="Helical" evidence="1">
    <location>
        <begin position="430"/>
        <end position="455"/>
    </location>
</feature>
<dbReference type="Proteomes" id="UP000076929">
    <property type="component" value="Chromosome"/>
</dbReference>
<feature type="transmembrane region" description="Helical" evidence="1">
    <location>
        <begin position="186"/>
        <end position="205"/>
    </location>
</feature>
<feature type="transmembrane region" description="Helical" evidence="1">
    <location>
        <begin position="151"/>
        <end position="174"/>
    </location>
</feature>
<evidence type="ECO:0000313" key="2">
    <source>
        <dbReference type="EMBL" id="ANE05155.1"/>
    </source>
</evidence>
<keyword evidence="1" id="KW-1133">Transmembrane helix</keyword>
<feature type="transmembrane region" description="Helical" evidence="1">
    <location>
        <begin position="297"/>
        <end position="319"/>
    </location>
</feature>
<dbReference type="KEGG" id="ccjz:ccrud_13730"/>
<sequence length="530" mass="57990">MIRFNLRLRRTFILWWLLGMWAFLLITPPSYVATYPDLASRGPVVASVQSNMGTQAMYGHLPSPGTIGQLTTWETGAWLCLLSAVMMVLLFSSLYRKSESSGLSEHFYAAGYSRASQLRAALSTGALIAVIHGAMCAAILIAFRYLSIPEITVAGSLAFGTALFLTMLSSLALTSMVHSLWGRGANFNRIGLLGVGTAFLIRMVADTSTINGIHYLNWITPLGWRSLINPFTNNNWAVCIILFALCIALIGIAFLLDTQRAYNSRILRISFPRRHQKLDIRVRGLFDLNLRIHRSNILAWSIVIGLILLTMLPLINSLLPSLQNDPATMQAIETLMPAGDLQTTFIIYVFQIASILLSIATVQPIISFVRQERLGLIDTMRSTGVRRWSPLWGSIAISFSTLSSCTVFAIIGAFLGLFIQPSAVEGGTRIVLLASLSIAIHALFPLGLATVLAGLVPRLIHLAWIPIITASVVSLFGPVLSLSESQMDLSPLNHSWAASGEPIWPLFCFMVTGGTFLAIGLLGMQRRDLL</sequence>
<feature type="transmembrane region" description="Helical" evidence="1">
    <location>
        <begin position="390"/>
        <end position="418"/>
    </location>
</feature>
<dbReference type="STRING" id="1652495.ccrud_13730"/>
<feature type="transmembrane region" description="Helical" evidence="1">
    <location>
        <begin position="120"/>
        <end position="145"/>
    </location>
</feature>
<keyword evidence="3" id="KW-1185">Reference proteome</keyword>
<gene>
    <name evidence="2" type="ORF">ccrud_13730</name>
</gene>
<keyword evidence="1" id="KW-0472">Membrane</keyword>
<feature type="transmembrane region" description="Helical" evidence="1">
    <location>
        <begin position="235"/>
        <end position="256"/>
    </location>
</feature>
<dbReference type="OrthoDB" id="2014935at2"/>
<name>A0A172QWR6_9CORY</name>